<dbReference type="EC" id="3.2.1.51" evidence="3"/>
<dbReference type="GO" id="GO:0006004">
    <property type="term" value="P:fucose metabolic process"/>
    <property type="evidence" value="ECO:0007669"/>
    <property type="project" value="InterPro"/>
</dbReference>
<evidence type="ECO:0000259" key="9">
    <source>
        <dbReference type="Pfam" id="PF01120"/>
    </source>
</evidence>
<dbReference type="Gene3D" id="3.20.20.80">
    <property type="entry name" value="Glycosidases"/>
    <property type="match status" value="1"/>
</dbReference>
<name>A0A2U1AEF4_9BACT</name>
<feature type="site" description="May be important for catalysis" evidence="7">
    <location>
        <position position="239"/>
    </location>
</feature>
<dbReference type="OrthoDB" id="107551at2"/>
<dbReference type="SUPFAM" id="SSF51445">
    <property type="entry name" value="(Trans)glycosidases"/>
    <property type="match status" value="1"/>
</dbReference>
<evidence type="ECO:0000256" key="6">
    <source>
        <dbReference type="ARBA" id="ARBA00023295"/>
    </source>
</evidence>
<sequence length="409" mass="46468">MQRFNDGRDWFFERRLGMFIHWGLYAIHGLHEQEQQRYGVPAGEYAKLLGQFRPDSFDPESWLDLAAEAGMEYLVLTAKHHDGFCLWPSRETRFHVGNTPYRRDIVRQVADACAGRGLPLEFYYSIVDWKQENYPNIGRHHEIRTDPARHDWDKYLGYLKRQITELCTRYGPVAGIWWDMNVPQAQAPEVHELIRRLQPAAVINNRGFGPGDYSTPERDSDPENANRGEAAFQRPTEACQSVGFNSWGYRKDEDYYSVLYFLRAIDATLARGGNYLLNVGPDADGVIPEPAQAILRGVGTWFKRVRESFAEPVSQLLSDPALPATRRGNVLYVHCPQGLSGSALSLHPLKQAPRRVTLLNTGEAVEWTLEPLIYHRDCGAELRLRGLPADELAGTVPVFKLEFDGPVTG</sequence>
<evidence type="ECO:0000256" key="5">
    <source>
        <dbReference type="ARBA" id="ARBA00022801"/>
    </source>
</evidence>
<feature type="domain" description="Glycoside hydrolase family 29 N-terminal" evidence="9">
    <location>
        <begin position="8"/>
        <end position="304"/>
    </location>
</feature>
<dbReference type="Pfam" id="PF01120">
    <property type="entry name" value="Alpha_L_fucos"/>
    <property type="match status" value="1"/>
</dbReference>
<dbReference type="InterPro" id="IPR016286">
    <property type="entry name" value="FUC_metazoa-typ"/>
</dbReference>
<protein>
    <recommendedName>
        <fullName evidence="3">alpha-L-fucosidase</fullName>
        <ecNumber evidence="3">3.2.1.51</ecNumber>
    </recommendedName>
</protein>
<evidence type="ECO:0000256" key="3">
    <source>
        <dbReference type="ARBA" id="ARBA00012662"/>
    </source>
</evidence>
<dbReference type="GO" id="GO:0016139">
    <property type="term" value="P:glycoside catabolic process"/>
    <property type="evidence" value="ECO:0007669"/>
    <property type="project" value="TreeGrafter"/>
</dbReference>
<reference evidence="10 11" key="1">
    <citation type="submission" date="2018-04" db="EMBL/GenBank/DDBJ databases">
        <title>Genomic Encyclopedia of Type Strains, Phase IV (KMG-IV): sequencing the most valuable type-strain genomes for metagenomic binning, comparative biology and taxonomic classification.</title>
        <authorList>
            <person name="Goeker M."/>
        </authorList>
    </citation>
    <scope>NUCLEOTIDE SEQUENCE [LARGE SCALE GENOMIC DNA]</scope>
    <source>
        <strain evidence="10 11">DSM 14823</strain>
    </source>
</reference>
<evidence type="ECO:0000313" key="11">
    <source>
        <dbReference type="Proteomes" id="UP000245959"/>
    </source>
</evidence>
<dbReference type="SMART" id="SM00812">
    <property type="entry name" value="Alpha_L_fucos"/>
    <property type="match status" value="1"/>
</dbReference>
<evidence type="ECO:0000256" key="2">
    <source>
        <dbReference type="ARBA" id="ARBA00007951"/>
    </source>
</evidence>
<comment type="similarity">
    <text evidence="2">Belongs to the glycosyl hydrolase 29 family.</text>
</comment>
<dbReference type="PANTHER" id="PTHR10030:SF37">
    <property type="entry name" value="ALPHA-L-FUCOSIDASE-RELATED"/>
    <property type="match status" value="1"/>
</dbReference>
<dbReference type="RefSeq" id="WP_116885850.1">
    <property type="nucleotide sequence ID" value="NZ_CABMMC010000004.1"/>
</dbReference>
<keyword evidence="6" id="KW-0326">Glycosidase</keyword>
<dbReference type="PIRSF" id="PIRSF001092">
    <property type="entry name" value="Alpha-L-fucosidase"/>
    <property type="match status" value="1"/>
</dbReference>
<evidence type="ECO:0000256" key="8">
    <source>
        <dbReference type="SAM" id="MobiDB-lite"/>
    </source>
</evidence>
<organism evidence="10 11">
    <name type="scientific">Victivallis vadensis</name>
    <dbReference type="NCBI Taxonomy" id="172901"/>
    <lineage>
        <taxon>Bacteria</taxon>
        <taxon>Pseudomonadati</taxon>
        <taxon>Lentisphaerota</taxon>
        <taxon>Lentisphaeria</taxon>
        <taxon>Victivallales</taxon>
        <taxon>Victivallaceae</taxon>
        <taxon>Victivallis</taxon>
    </lineage>
</organism>
<dbReference type="PRINTS" id="PR00741">
    <property type="entry name" value="GLHYDRLASE29"/>
</dbReference>
<evidence type="ECO:0000256" key="1">
    <source>
        <dbReference type="ARBA" id="ARBA00004071"/>
    </source>
</evidence>
<keyword evidence="5" id="KW-0378">Hydrolase</keyword>
<dbReference type="InterPro" id="IPR000933">
    <property type="entry name" value="Glyco_hydro_29"/>
</dbReference>
<dbReference type="GO" id="GO:0005764">
    <property type="term" value="C:lysosome"/>
    <property type="evidence" value="ECO:0007669"/>
    <property type="project" value="TreeGrafter"/>
</dbReference>
<evidence type="ECO:0000256" key="4">
    <source>
        <dbReference type="ARBA" id="ARBA00022729"/>
    </source>
</evidence>
<evidence type="ECO:0000256" key="7">
    <source>
        <dbReference type="PIRSR" id="PIRSR001092-1"/>
    </source>
</evidence>
<dbReference type="AlphaFoldDB" id="A0A2U1AEF4"/>
<dbReference type="Proteomes" id="UP000245959">
    <property type="component" value="Unassembled WGS sequence"/>
</dbReference>
<gene>
    <name evidence="10" type="ORF">C8D82_14717</name>
</gene>
<dbReference type="InterPro" id="IPR057739">
    <property type="entry name" value="Glyco_hydro_29_N"/>
</dbReference>
<dbReference type="EMBL" id="QEKH01000047">
    <property type="protein sequence ID" value="PVY34773.1"/>
    <property type="molecule type" value="Genomic_DNA"/>
</dbReference>
<dbReference type="PANTHER" id="PTHR10030">
    <property type="entry name" value="ALPHA-L-FUCOSIDASE"/>
    <property type="match status" value="1"/>
</dbReference>
<feature type="compositionally biased region" description="Basic and acidic residues" evidence="8">
    <location>
        <begin position="215"/>
        <end position="226"/>
    </location>
</feature>
<proteinExistence type="inferred from homology"/>
<comment type="caution">
    <text evidence="10">The sequence shown here is derived from an EMBL/GenBank/DDBJ whole genome shotgun (WGS) entry which is preliminary data.</text>
</comment>
<dbReference type="GeneID" id="78297113"/>
<comment type="function">
    <text evidence="1">Alpha-L-fucosidase is responsible for hydrolyzing the alpha-1,6-linked fucose joined to the reducing-end N-acetylglucosamine of the carbohydrate moieties of glycoproteins.</text>
</comment>
<keyword evidence="4" id="KW-0732">Signal</keyword>
<evidence type="ECO:0000313" key="10">
    <source>
        <dbReference type="EMBL" id="PVY34773.1"/>
    </source>
</evidence>
<dbReference type="InterPro" id="IPR017853">
    <property type="entry name" value="GH"/>
</dbReference>
<accession>A0A2U1AEF4</accession>
<feature type="region of interest" description="Disordered" evidence="8">
    <location>
        <begin position="206"/>
        <end position="230"/>
    </location>
</feature>
<dbReference type="GO" id="GO:0004560">
    <property type="term" value="F:alpha-L-fucosidase activity"/>
    <property type="evidence" value="ECO:0007669"/>
    <property type="project" value="InterPro"/>
</dbReference>
<keyword evidence="11" id="KW-1185">Reference proteome</keyword>